<feature type="transmembrane region" description="Helical" evidence="5">
    <location>
        <begin position="143"/>
        <end position="162"/>
    </location>
</feature>
<keyword evidence="4 5" id="KW-0472">Membrane</keyword>
<dbReference type="RefSeq" id="WP_180282078.1">
    <property type="nucleotide sequence ID" value="NZ_JABFDB010000006.1"/>
</dbReference>
<feature type="transmembrane region" description="Helical" evidence="5">
    <location>
        <begin position="64"/>
        <end position="86"/>
    </location>
</feature>
<feature type="transmembrane region" description="Helical" evidence="5">
    <location>
        <begin position="20"/>
        <end position="44"/>
    </location>
</feature>
<dbReference type="Proteomes" id="UP000584642">
    <property type="component" value="Unassembled WGS sequence"/>
</dbReference>
<dbReference type="InterPro" id="IPR059112">
    <property type="entry name" value="CysZ/EI24"/>
</dbReference>
<evidence type="ECO:0000256" key="3">
    <source>
        <dbReference type="ARBA" id="ARBA00022989"/>
    </source>
</evidence>
<dbReference type="Pfam" id="PF07264">
    <property type="entry name" value="EI24"/>
    <property type="match status" value="1"/>
</dbReference>
<evidence type="ECO:0008006" key="8">
    <source>
        <dbReference type="Google" id="ProtNLM"/>
    </source>
</evidence>
<sequence length="225" mass="24453">MIRALLLAFGQLTDPGSRRVVAIGVLGAIAGFAALAALVWYALFHTALTDVAWIDTTLDVVGGLLVFVVAWLLFPAMVATVSSFLLDDVVDRVEARHYPQLARARRLTMGEELANAASLFAIVVAVNLVALPVYIFAPGINLIVYYTINGYLLGRDYFGLIANRRLGTERARILRRSFPLKPFLAGVIIAFLSTVPLVNLLVPVVASAFMVHIFHGLTRRLPPVG</sequence>
<evidence type="ECO:0000256" key="1">
    <source>
        <dbReference type="ARBA" id="ARBA00004141"/>
    </source>
</evidence>
<organism evidence="6 7">
    <name type="scientific">Azospirillum oleiclasticum</name>
    <dbReference type="NCBI Taxonomy" id="2735135"/>
    <lineage>
        <taxon>Bacteria</taxon>
        <taxon>Pseudomonadati</taxon>
        <taxon>Pseudomonadota</taxon>
        <taxon>Alphaproteobacteria</taxon>
        <taxon>Rhodospirillales</taxon>
        <taxon>Azospirillaceae</taxon>
        <taxon>Azospirillum</taxon>
    </lineage>
</organism>
<feature type="transmembrane region" description="Helical" evidence="5">
    <location>
        <begin position="183"/>
        <end position="214"/>
    </location>
</feature>
<evidence type="ECO:0000256" key="4">
    <source>
        <dbReference type="ARBA" id="ARBA00023136"/>
    </source>
</evidence>
<evidence type="ECO:0000256" key="2">
    <source>
        <dbReference type="ARBA" id="ARBA00022692"/>
    </source>
</evidence>
<evidence type="ECO:0000313" key="7">
    <source>
        <dbReference type="Proteomes" id="UP000584642"/>
    </source>
</evidence>
<evidence type="ECO:0000313" key="6">
    <source>
        <dbReference type="EMBL" id="NYZ20322.1"/>
    </source>
</evidence>
<comment type="caution">
    <text evidence="6">The sequence shown here is derived from an EMBL/GenBank/DDBJ whole genome shotgun (WGS) entry which is preliminary data.</text>
</comment>
<keyword evidence="2 5" id="KW-0812">Transmembrane</keyword>
<protein>
    <recommendedName>
        <fullName evidence="8">Cysteine biosynthesis protein</fullName>
    </recommendedName>
</protein>
<keyword evidence="7" id="KW-1185">Reference proteome</keyword>
<reference evidence="6 7" key="1">
    <citation type="submission" date="2020-05" db="EMBL/GenBank/DDBJ databases">
        <title>Azospirillum oleiclasticum sp. nov, a nitrogen-fixing and heavy crude oil-emulsifying bacterium isolated from the crude oil of Yumen Oilfield.</title>
        <authorList>
            <person name="Wu D."/>
            <person name="Cai M."/>
            <person name="Zhang X."/>
        </authorList>
    </citation>
    <scope>NUCLEOTIDE SEQUENCE [LARGE SCALE GENOMIC DNA]</scope>
    <source>
        <strain evidence="6 7">ROY-1-1-2</strain>
    </source>
</reference>
<proteinExistence type="predicted"/>
<evidence type="ECO:0000256" key="5">
    <source>
        <dbReference type="SAM" id="Phobius"/>
    </source>
</evidence>
<comment type="subcellular location">
    <subcellularLocation>
        <location evidence="1">Membrane</location>
        <topology evidence="1">Multi-pass membrane protein</topology>
    </subcellularLocation>
</comment>
<dbReference type="EMBL" id="JABFDB010000006">
    <property type="protein sequence ID" value="NYZ20322.1"/>
    <property type="molecule type" value="Genomic_DNA"/>
</dbReference>
<keyword evidence="3 5" id="KW-1133">Transmembrane helix</keyword>
<accession>A0ABX2T8C1</accession>
<gene>
    <name evidence="6" type="ORF">HND93_11410</name>
</gene>
<name>A0ABX2T8C1_9PROT</name>
<feature type="transmembrane region" description="Helical" evidence="5">
    <location>
        <begin position="113"/>
        <end position="137"/>
    </location>
</feature>